<reference evidence="3 4" key="1">
    <citation type="submission" date="2015-08" db="EMBL/GenBank/DDBJ databases">
        <authorList>
            <person name="Babu N.S."/>
            <person name="Beckwith C.J."/>
            <person name="Beseler K.G."/>
            <person name="Brison A."/>
            <person name="Carone J.V."/>
            <person name="Caskin T.P."/>
            <person name="Diamond M."/>
            <person name="Durham M.E."/>
            <person name="Foxe J.M."/>
            <person name="Go M."/>
            <person name="Henderson B.A."/>
            <person name="Jones I.B."/>
            <person name="McGettigan J.A."/>
            <person name="Micheletti S.J."/>
            <person name="Nasrallah M.E."/>
            <person name="Ortiz D."/>
            <person name="Piller C.R."/>
            <person name="Privatt S.R."/>
            <person name="Schneider S.L."/>
            <person name="Sharp S."/>
            <person name="Smith T.C."/>
            <person name="Stanton J.D."/>
            <person name="Ullery H.E."/>
            <person name="Wilson R.J."/>
            <person name="Serrano M.G."/>
            <person name="Buck G."/>
            <person name="Lee V."/>
            <person name="Wang Y."/>
            <person name="Carvalho R."/>
            <person name="Voegtly L."/>
            <person name="Shi R."/>
            <person name="Duckworth R."/>
            <person name="Johnson A."/>
            <person name="Loviza R."/>
            <person name="Walstead R."/>
            <person name="Shah Z."/>
            <person name="Kiflezghi M."/>
            <person name="Wade K."/>
            <person name="Ball S.L."/>
            <person name="Bradley K.W."/>
            <person name="Asai D.J."/>
            <person name="Bowman C.A."/>
            <person name="Russell D.A."/>
            <person name="Pope W.H."/>
            <person name="Jacobs-Sera D."/>
            <person name="Hendrix R.W."/>
            <person name="Hatfull G.F."/>
        </authorList>
    </citation>
    <scope>NUCLEOTIDE SEQUENCE [LARGE SCALE GENOMIC DNA]</scope>
    <source>
        <strain evidence="3 4">DSM 27648</strain>
    </source>
</reference>
<dbReference type="Proteomes" id="UP000064967">
    <property type="component" value="Chromosome"/>
</dbReference>
<dbReference type="KEGG" id="llu:AKJ09_05145"/>
<evidence type="ECO:0000259" key="2">
    <source>
        <dbReference type="Pfam" id="PF03235"/>
    </source>
</evidence>
<evidence type="ECO:0000256" key="1">
    <source>
        <dbReference type="SAM" id="MobiDB-lite"/>
    </source>
</evidence>
<accession>A0A0K1PYL4</accession>
<protein>
    <recommendedName>
        <fullName evidence="2">GmrSD restriction endonucleases N-terminal domain-containing protein</fullName>
    </recommendedName>
</protein>
<name>A0A0K1PYL4_9BACT</name>
<gene>
    <name evidence="3" type="ORF">AKJ09_05145</name>
</gene>
<dbReference type="AlphaFoldDB" id="A0A0K1PYL4"/>
<dbReference type="PANTHER" id="PTHR39639:SF1">
    <property type="entry name" value="DUF262 DOMAIN-CONTAINING PROTEIN"/>
    <property type="match status" value="1"/>
</dbReference>
<dbReference type="EMBL" id="CP012333">
    <property type="protein sequence ID" value="AKU98481.1"/>
    <property type="molecule type" value="Genomic_DNA"/>
</dbReference>
<evidence type="ECO:0000313" key="3">
    <source>
        <dbReference type="EMBL" id="AKU98481.1"/>
    </source>
</evidence>
<proteinExistence type="predicted"/>
<feature type="region of interest" description="Disordered" evidence="1">
    <location>
        <begin position="361"/>
        <end position="386"/>
    </location>
</feature>
<organism evidence="3 4">
    <name type="scientific">Labilithrix luteola</name>
    <dbReference type="NCBI Taxonomy" id="1391654"/>
    <lineage>
        <taxon>Bacteria</taxon>
        <taxon>Pseudomonadati</taxon>
        <taxon>Myxococcota</taxon>
        <taxon>Polyangia</taxon>
        <taxon>Polyangiales</taxon>
        <taxon>Labilitrichaceae</taxon>
        <taxon>Labilithrix</taxon>
    </lineage>
</organism>
<feature type="domain" description="GmrSD restriction endonucleases N-terminal" evidence="2">
    <location>
        <begin position="40"/>
        <end position="208"/>
    </location>
</feature>
<dbReference type="Pfam" id="PF03235">
    <property type="entry name" value="GmrSD_N"/>
    <property type="match status" value="1"/>
</dbReference>
<keyword evidence="4" id="KW-1185">Reference proteome</keyword>
<sequence>MLAVCVPAENTKMSKLLLEQVEKHRKEIKHEVITYGLSELITMHKAEDIQISPDYQRTFRWNRDQQTLFIESLILEIPFPPVFFYENDDGRWELLDGLQRLSTIIKFMGSGKDVPADCRGASKNEVDWHDDTQNILAEPLQLRETEYLSELGGFTFVRLPTSLQLNLKRARIQIYVLKRETHSSYKYEVFKRLNSGGEPLSEQEVRNCATRLFDNKFPDFIQKTSELPTFRQAIKLDDDELRAARADELTLRFFTMKNWHDVFKHDVGELLTEFMKHVASQKIEFDYDQERGLFEKTWAVIAAAVPNGAIFRPRGGGMFSPTVFELVSLAVAFNIDDAFELEPAALAQKLDELVASAKAEGLTGAGSNSRKKTRGRVDKARSYPLK</sequence>
<dbReference type="InterPro" id="IPR004919">
    <property type="entry name" value="GmrSD_N"/>
</dbReference>
<feature type="compositionally biased region" description="Basic and acidic residues" evidence="1">
    <location>
        <begin position="375"/>
        <end position="386"/>
    </location>
</feature>
<dbReference type="PANTHER" id="PTHR39639">
    <property type="entry name" value="CHROMOSOME 16, WHOLE GENOME SHOTGUN SEQUENCE"/>
    <property type="match status" value="1"/>
</dbReference>
<evidence type="ECO:0000313" key="4">
    <source>
        <dbReference type="Proteomes" id="UP000064967"/>
    </source>
</evidence>
<dbReference type="STRING" id="1391654.AKJ09_05145"/>